<protein>
    <submittedName>
        <fullName evidence="9">ABC transporter permease</fullName>
    </submittedName>
</protein>
<dbReference type="SUPFAM" id="SSF161098">
    <property type="entry name" value="MetI-like"/>
    <property type="match status" value="1"/>
</dbReference>
<dbReference type="GO" id="GO:0005886">
    <property type="term" value="C:plasma membrane"/>
    <property type="evidence" value="ECO:0007669"/>
    <property type="project" value="UniProtKB-SubCell"/>
</dbReference>
<name>A0A2W5QGR5_RHOSU</name>
<keyword evidence="4 7" id="KW-0812">Transmembrane</keyword>
<evidence type="ECO:0000313" key="10">
    <source>
        <dbReference type="Proteomes" id="UP000249185"/>
    </source>
</evidence>
<evidence type="ECO:0000256" key="4">
    <source>
        <dbReference type="ARBA" id="ARBA00022692"/>
    </source>
</evidence>
<evidence type="ECO:0000256" key="6">
    <source>
        <dbReference type="ARBA" id="ARBA00023136"/>
    </source>
</evidence>
<evidence type="ECO:0000256" key="3">
    <source>
        <dbReference type="ARBA" id="ARBA00022475"/>
    </source>
</evidence>
<reference evidence="9 10" key="1">
    <citation type="submission" date="2017-08" db="EMBL/GenBank/DDBJ databases">
        <title>Infants hospitalized years apart are colonized by the same room-sourced microbial strains.</title>
        <authorList>
            <person name="Brooks B."/>
            <person name="Olm M.R."/>
            <person name="Firek B.A."/>
            <person name="Baker R."/>
            <person name="Thomas B.C."/>
            <person name="Morowitz M.J."/>
            <person name="Banfield J.F."/>
        </authorList>
    </citation>
    <scope>NUCLEOTIDE SEQUENCE [LARGE SCALE GENOMIC DNA]</scope>
    <source>
        <strain evidence="9">S2_005_002_R2_34</strain>
    </source>
</reference>
<evidence type="ECO:0000256" key="7">
    <source>
        <dbReference type="RuleBase" id="RU363032"/>
    </source>
</evidence>
<proteinExistence type="inferred from homology"/>
<keyword evidence="5 7" id="KW-1133">Transmembrane helix</keyword>
<evidence type="ECO:0000313" key="9">
    <source>
        <dbReference type="EMBL" id="PZQ50670.1"/>
    </source>
</evidence>
<organism evidence="9 10">
    <name type="scientific">Rhodovulum sulfidophilum</name>
    <name type="common">Rhodobacter sulfidophilus</name>
    <dbReference type="NCBI Taxonomy" id="35806"/>
    <lineage>
        <taxon>Bacteria</taxon>
        <taxon>Pseudomonadati</taxon>
        <taxon>Pseudomonadota</taxon>
        <taxon>Alphaproteobacteria</taxon>
        <taxon>Rhodobacterales</taxon>
        <taxon>Paracoccaceae</taxon>
        <taxon>Rhodovulum</taxon>
    </lineage>
</organism>
<dbReference type="InterPro" id="IPR000515">
    <property type="entry name" value="MetI-like"/>
</dbReference>
<comment type="similarity">
    <text evidence="7">Belongs to the binding-protein-dependent transport system permease family.</text>
</comment>
<feature type="domain" description="ABC transmembrane type-1" evidence="8">
    <location>
        <begin position="104"/>
        <end position="288"/>
    </location>
</feature>
<accession>A0A2W5QGR5</accession>
<evidence type="ECO:0000256" key="1">
    <source>
        <dbReference type="ARBA" id="ARBA00004651"/>
    </source>
</evidence>
<sequence>MVDVTSAPGSQPSPSSRPPFLAAERIKRAVSSLGWTFLSIALFAAIWELCWFFGISDPKLLPPPHVFLGSIPEQAQYFNTATRWAVGVAQSEAPSGLRSVGITIFATMTRVIVGLAIAFTLAVSLGVLIRYNKLFERLTMPTIMLLSAVSPIAWLPVAVFLLGIGNGPAIFMVVIALFFHMVIATVTNIDNVPKNFIHVARTMGASKRQVYGRVIIPAILPPMLMVLRLNLFGAWMVVLVAETTGVGYGLGQIIMLARNTFNPPLVFFTIFLIGSLGFLTDYALRQVQRRILYWLPEKGEGHAL</sequence>
<dbReference type="PROSITE" id="PS50928">
    <property type="entry name" value="ABC_TM1"/>
    <property type="match status" value="1"/>
</dbReference>
<dbReference type="Pfam" id="PF00528">
    <property type="entry name" value="BPD_transp_1"/>
    <property type="match status" value="1"/>
</dbReference>
<dbReference type="Gene3D" id="1.10.3720.10">
    <property type="entry name" value="MetI-like"/>
    <property type="match status" value="1"/>
</dbReference>
<dbReference type="GO" id="GO:0055085">
    <property type="term" value="P:transmembrane transport"/>
    <property type="evidence" value="ECO:0007669"/>
    <property type="project" value="InterPro"/>
</dbReference>
<evidence type="ECO:0000256" key="5">
    <source>
        <dbReference type="ARBA" id="ARBA00022989"/>
    </source>
</evidence>
<dbReference type="EMBL" id="QFPW01000003">
    <property type="protein sequence ID" value="PZQ50670.1"/>
    <property type="molecule type" value="Genomic_DNA"/>
</dbReference>
<gene>
    <name evidence="9" type="ORF">DI556_06000</name>
</gene>
<evidence type="ECO:0000259" key="8">
    <source>
        <dbReference type="PROSITE" id="PS50928"/>
    </source>
</evidence>
<comment type="subcellular location">
    <subcellularLocation>
        <location evidence="1 7">Cell membrane</location>
        <topology evidence="1 7">Multi-pass membrane protein</topology>
    </subcellularLocation>
</comment>
<keyword evidence="3" id="KW-1003">Cell membrane</keyword>
<feature type="transmembrane region" description="Helical" evidence="7">
    <location>
        <begin position="111"/>
        <end position="131"/>
    </location>
</feature>
<evidence type="ECO:0000256" key="2">
    <source>
        <dbReference type="ARBA" id="ARBA00022448"/>
    </source>
</evidence>
<dbReference type="CDD" id="cd06261">
    <property type="entry name" value="TM_PBP2"/>
    <property type="match status" value="1"/>
</dbReference>
<dbReference type="PANTHER" id="PTHR30151:SF0">
    <property type="entry name" value="ABC TRANSPORTER PERMEASE PROTEIN MJ0413-RELATED"/>
    <property type="match status" value="1"/>
</dbReference>
<dbReference type="PANTHER" id="PTHR30151">
    <property type="entry name" value="ALKANE SULFONATE ABC TRANSPORTER-RELATED, MEMBRANE SUBUNIT"/>
    <property type="match status" value="1"/>
</dbReference>
<dbReference type="InterPro" id="IPR035906">
    <property type="entry name" value="MetI-like_sf"/>
</dbReference>
<comment type="caution">
    <text evidence="9">The sequence shown here is derived from an EMBL/GenBank/DDBJ whole genome shotgun (WGS) entry which is preliminary data.</text>
</comment>
<feature type="transmembrane region" description="Helical" evidence="7">
    <location>
        <begin position="33"/>
        <end position="54"/>
    </location>
</feature>
<feature type="transmembrane region" description="Helical" evidence="7">
    <location>
        <begin position="210"/>
        <end position="229"/>
    </location>
</feature>
<feature type="transmembrane region" description="Helical" evidence="7">
    <location>
        <begin position="170"/>
        <end position="189"/>
    </location>
</feature>
<keyword evidence="2 7" id="KW-0813">Transport</keyword>
<feature type="transmembrane region" description="Helical" evidence="7">
    <location>
        <begin position="265"/>
        <end position="284"/>
    </location>
</feature>
<feature type="transmembrane region" description="Helical" evidence="7">
    <location>
        <begin position="143"/>
        <end position="164"/>
    </location>
</feature>
<dbReference type="AlphaFoldDB" id="A0A2W5QGR5"/>
<dbReference type="Proteomes" id="UP000249185">
    <property type="component" value="Unassembled WGS sequence"/>
</dbReference>
<keyword evidence="6 7" id="KW-0472">Membrane</keyword>